<dbReference type="InterPro" id="IPR050792">
    <property type="entry name" value="ADP-ribosylglycohydrolase"/>
</dbReference>
<evidence type="ECO:0000313" key="2">
    <source>
        <dbReference type="Proteomes" id="UP001243717"/>
    </source>
</evidence>
<dbReference type="Proteomes" id="UP001243717">
    <property type="component" value="Unassembled WGS sequence"/>
</dbReference>
<accession>A0ABU1AMN8</accession>
<comment type="caution">
    <text evidence="1">The sequence shown here is derived from an EMBL/GenBank/DDBJ whole genome shotgun (WGS) entry which is preliminary data.</text>
</comment>
<dbReference type="SUPFAM" id="SSF101478">
    <property type="entry name" value="ADP-ribosylglycohydrolase"/>
    <property type="match status" value="1"/>
</dbReference>
<dbReference type="InterPro" id="IPR036705">
    <property type="entry name" value="Ribosyl_crysJ1_sf"/>
</dbReference>
<dbReference type="InterPro" id="IPR005502">
    <property type="entry name" value="Ribosyl_crysJ1"/>
</dbReference>
<protein>
    <submittedName>
        <fullName evidence="1">ADP-ribosylglycohydrolase family protein</fullName>
        <ecNumber evidence="1">3.2.2.-</ecNumber>
    </submittedName>
</protein>
<gene>
    <name evidence="1" type="ORF">QEH59_16645</name>
</gene>
<dbReference type="PANTHER" id="PTHR16222">
    <property type="entry name" value="ADP-RIBOSYLGLYCOHYDROLASE"/>
    <property type="match status" value="1"/>
</dbReference>
<name>A0ABU1AMN8_9BACT</name>
<dbReference type="Pfam" id="PF03747">
    <property type="entry name" value="ADP_ribosyl_GH"/>
    <property type="match status" value="1"/>
</dbReference>
<sequence>MDDIYQRRAGLLFGSFAADALSLGVHWIYDCSELAQKFGYVTEYQAPGVDSYHPTKGAGEQSHVGDQALCLLDDLLQNQGWDAGSFMQNWVRMWPGYRDYLDHATKATLQNLEQGASALRAGSDSKELAGAVRIAPMLAYMAKAPEAEVVTACVEQTLLTHASEASHQAATFLATAGYRILHGMDFVSTVRATAPAWALGEAEQVLGLDSVEAIAQLGQSCPIASALPAVIYLALKHGDDLPKAFSENAMAGGDNCARGLALGLLLGASQGAEAIPLSWRTALVNVERLHQLLELT</sequence>
<dbReference type="RefSeq" id="WP_308986509.1">
    <property type="nucleotide sequence ID" value="NZ_JARXIC010000044.1"/>
</dbReference>
<keyword evidence="1" id="KW-0326">Glycosidase</keyword>
<dbReference type="Gene3D" id="1.10.4080.10">
    <property type="entry name" value="ADP-ribosylation/Crystallin J1"/>
    <property type="match status" value="1"/>
</dbReference>
<dbReference type="GO" id="GO:0016798">
    <property type="term" value="F:hydrolase activity, acting on glycosyl bonds"/>
    <property type="evidence" value="ECO:0007669"/>
    <property type="project" value="UniProtKB-KW"/>
</dbReference>
<dbReference type="EMBL" id="JARXIC010000044">
    <property type="protein sequence ID" value="MDQ8196066.1"/>
    <property type="molecule type" value="Genomic_DNA"/>
</dbReference>
<dbReference type="PANTHER" id="PTHR16222:SF34">
    <property type="entry name" value="ADP-RIBOSYLGLYCOHYDROLASE"/>
    <property type="match status" value="1"/>
</dbReference>
<keyword evidence="1" id="KW-0378">Hydrolase</keyword>
<organism evidence="1 2">
    <name type="scientific">Thalassobacterium sedimentorum</name>
    <dbReference type="NCBI Taxonomy" id="3041258"/>
    <lineage>
        <taxon>Bacteria</taxon>
        <taxon>Pseudomonadati</taxon>
        <taxon>Verrucomicrobiota</taxon>
        <taxon>Opitutia</taxon>
        <taxon>Puniceicoccales</taxon>
        <taxon>Coraliomargaritaceae</taxon>
        <taxon>Thalassobacterium</taxon>
    </lineage>
</organism>
<proteinExistence type="predicted"/>
<keyword evidence="2" id="KW-1185">Reference proteome</keyword>
<evidence type="ECO:0000313" key="1">
    <source>
        <dbReference type="EMBL" id="MDQ8196066.1"/>
    </source>
</evidence>
<dbReference type="EC" id="3.2.2.-" evidence="1"/>
<reference evidence="1 2" key="1">
    <citation type="submission" date="2023-04" db="EMBL/GenBank/DDBJ databases">
        <title>A novel bacteria isolated from coastal sediment.</title>
        <authorList>
            <person name="Liu X.-J."/>
            <person name="Du Z.-J."/>
        </authorList>
    </citation>
    <scope>NUCLEOTIDE SEQUENCE [LARGE SCALE GENOMIC DNA]</scope>
    <source>
        <strain evidence="1 2">SDUM461004</strain>
    </source>
</reference>